<dbReference type="eggNOG" id="COG0242">
    <property type="taxonomic scope" value="Bacteria"/>
</dbReference>
<dbReference type="InterPro" id="IPR023635">
    <property type="entry name" value="Peptide_deformylase"/>
</dbReference>
<proteinExistence type="inferred from homology"/>
<dbReference type="PATRIC" id="fig|1423758.3.peg.1703"/>
<reference evidence="2 3" key="1">
    <citation type="submission" date="2012-06" db="EMBL/GenBank/DDBJ databases">
        <title>Draft Genome Sequence of Lactobacillus hominis Strain CRBIP 24.179T, isolated from human intestine.</title>
        <authorList>
            <person name="Cousin S."/>
            <person name="Ma L."/>
            <person name="Bizet C."/>
            <person name="Loux V."/>
            <person name="Bouchier C."/>
            <person name="Clermont D."/>
            <person name="Creno S."/>
        </authorList>
    </citation>
    <scope>NUCLEOTIDE SEQUENCE [LARGE SCALE GENOMIC DNA]</scope>
    <source>
        <strain evidence="3">CRBIP 24.179T</strain>
    </source>
</reference>
<organism evidence="2 3">
    <name type="scientific">Lactobacillus hominis DSM 23910 = CRBIP 24.179</name>
    <dbReference type="NCBI Taxonomy" id="1423758"/>
    <lineage>
        <taxon>Bacteria</taxon>
        <taxon>Bacillati</taxon>
        <taxon>Bacillota</taxon>
        <taxon>Bacilli</taxon>
        <taxon>Lactobacillales</taxon>
        <taxon>Lactobacillaceae</taxon>
        <taxon>Lactobacillus</taxon>
    </lineage>
</organism>
<evidence type="ECO:0000256" key="1">
    <source>
        <dbReference type="ARBA" id="ARBA00010759"/>
    </source>
</evidence>
<dbReference type="SUPFAM" id="SSF56420">
    <property type="entry name" value="Peptide deformylase"/>
    <property type="match status" value="1"/>
</dbReference>
<dbReference type="PIRSF" id="PIRSF004749">
    <property type="entry name" value="Pep_def"/>
    <property type="match status" value="1"/>
</dbReference>
<dbReference type="CDD" id="cd00487">
    <property type="entry name" value="Pep_deformylase"/>
    <property type="match status" value="1"/>
</dbReference>
<protein>
    <submittedName>
        <fullName evidence="2">Peptide deformylase</fullName>
    </submittedName>
</protein>
<accession>I7IW16</accession>
<gene>
    <name evidence="2" type="ORF">BN55_04750</name>
</gene>
<dbReference type="OrthoDB" id="9784988at2"/>
<dbReference type="Gene3D" id="3.90.45.10">
    <property type="entry name" value="Peptide deformylase"/>
    <property type="match status" value="1"/>
</dbReference>
<comment type="caution">
    <text evidence="2">The sequence shown here is derived from an EMBL/GenBank/DDBJ whole genome shotgun (WGS) entry which is preliminary data.</text>
</comment>
<dbReference type="Proteomes" id="UP000009320">
    <property type="component" value="Unassembled WGS sequence"/>
</dbReference>
<dbReference type="PANTHER" id="PTHR10458">
    <property type="entry name" value="PEPTIDE DEFORMYLASE"/>
    <property type="match status" value="1"/>
</dbReference>
<keyword evidence="3" id="KW-1185">Reference proteome</keyword>
<dbReference type="InterPro" id="IPR036821">
    <property type="entry name" value="Peptide_deformylase_sf"/>
</dbReference>
<dbReference type="EMBL" id="CAKE01000022">
    <property type="protein sequence ID" value="CCI82408.1"/>
    <property type="molecule type" value="Genomic_DNA"/>
</dbReference>
<dbReference type="NCBIfam" id="NF006670">
    <property type="entry name" value="PRK09218.1"/>
    <property type="match status" value="1"/>
</dbReference>
<comment type="similarity">
    <text evidence="1">Belongs to the polypeptide deformylase family.</text>
</comment>
<evidence type="ECO:0000313" key="3">
    <source>
        <dbReference type="Proteomes" id="UP000009320"/>
    </source>
</evidence>
<dbReference type="PRINTS" id="PR01576">
    <property type="entry name" value="PDEFORMYLASE"/>
</dbReference>
<dbReference type="PANTHER" id="PTHR10458:SF22">
    <property type="entry name" value="PEPTIDE DEFORMYLASE"/>
    <property type="match status" value="1"/>
</dbReference>
<dbReference type="GO" id="GO:0042586">
    <property type="term" value="F:peptide deformylase activity"/>
    <property type="evidence" value="ECO:0007669"/>
    <property type="project" value="InterPro"/>
</dbReference>
<dbReference type="RefSeq" id="WP_008471483.1">
    <property type="nucleotide sequence ID" value="NZ_AYZP01000006.1"/>
</dbReference>
<dbReference type="GeneID" id="82847618"/>
<dbReference type="AlphaFoldDB" id="I7IW16"/>
<evidence type="ECO:0000313" key="2">
    <source>
        <dbReference type="EMBL" id="CCI82408.1"/>
    </source>
</evidence>
<dbReference type="STRING" id="1423758.FC41_GL001671"/>
<name>I7IW16_9LACO</name>
<sequence length="137" mass="15231">MVAQSITRDQLFLSQKSLPATASDLNIATNLRDTLISHDNQAAGLAANMIGQNKRIIAFFAGPLPMVMLNPQIVVKSNPYMAVEGCLSLNGQRSTQRYKNITVKYQDTNLREHEQSFSDFTAEVIQHEVDHCQGILI</sequence>
<dbReference type="Pfam" id="PF01327">
    <property type="entry name" value="Pep_deformylase"/>
    <property type="match status" value="1"/>
</dbReference>